<dbReference type="Pfam" id="PF00069">
    <property type="entry name" value="Pkinase"/>
    <property type="match status" value="1"/>
</dbReference>
<organism evidence="11 12">
    <name type="scientific">Malassezia psittaci</name>
    <dbReference type="NCBI Taxonomy" id="1821823"/>
    <lineage>
        <taxon>Eukaryota</taxon>
        <taxon>Fungi</taxon>
        <taxon>Dikarya</taxon>
        <taxon>Basidiomycota</taxon>
        <taxon>Ustilaginomycotina</taxon>
        <taxon>Malasseziomycetes</taxon>
        <taxon>Malasseziales</taxon>
        <taxon>Malasseziaceae</taxon>
        <taxon>Malassezia</taxon>
    </lineage>
</organism>
<feature type="compositionally biased region" description="Polar residues" evidence="9">
    <location>
        <begin position="665"/>
        <end position="674"/>
    </location>
</feature>
<dbReference type="PROSITE" id="PS00108">
    <property type="entry name" value="PROTEIN_KINASE_ST"/>
    <property type="match status" value="1"/>
</dbReference>
<dbReference type="PROSITE" id="PS50011">
    <property type="entry name" value="PROTEIN_KINASE_DOM"/>
    <property type="match status" value="1"/>
</dbReference>
<dbReference type="InterPro" id="IPR000719">
    <property type="entry name" value="Prot_kinase_dom"/>
</dbReference>
<proteinExistence type="predicted"/>
<feature type="region of interest" description="Disordered" evidence="9">
    <location>
        <begin position="536"/>
        <end position="558"/>
    </location>
</feature>
<evidence type="ECO:0000313" key="11">
    <source>
        <dbReference type="EMBL" id="WFD42113.1"/>
    </source>
</evidence>
<keyword evidence="4" id="KW-0547">Nucleotide-binding</keyword>
<feature type="region of interest" description="Disordered" evidence="9">
    <location>
        <begin position="339"/>
        <end position="387"/>
    </location>
</feature>
<evidence type="ECO:0000256" key="4">
    <source>
        <dbReference type="ARBA" id="ARBA00022741"/>
    </source>
</evidence>
<dbReference type="EMBL" id="CP118375">
    <property type="protein sequence ID" value="WFD42113.1"/>
    <property type="molecule type" value="Genomic_DNA"/>
</dbReference>
<dbReference type="SMART" id="SM00220">
    <property type="entry name" value="S_TKc"/>
    <property type="match status" value="1"/>
</dbReference>
<dbReference type="PANTHER" id="PTHR22967:SF57">
    <property type="entry name" value="AUXILIN, ISOFORM A-RELATED"/>
    <property type="match status" value="1"/>
</dbReference>
<dbReference type="GO" id="GO:0007015">
    <property type="term" value="P:actin filament organization"/>
    <property type="evidence" value="ECO:0007669"/>
    <property type="project" value="TreeGrafter"/>
</dbReference>
<keyword evidence="5 11" id="KW-0418">Kinase</keyword>
<feature type="compositionally biased region" description="Low complexity" evidence="9">
    <location>
        <begin position="746"/>
        <end position="767"/>
    </location>
</feature>
<feature type="region of interest" description="Disordered" evidence="9">
    <location>
        <begin position="952"/>
        <end position="1015"/>
    </location>
</feature>
<evidence type="ECO:0000256" key="7">
    <source>
        <dbReference type="ARBA" id="ARBA00047899"/>
    </source>
</evidence>
<comment type="catalytic activity">
    <reaction evidence="8">
        <text>L-seryl-[protein] + ATP = O-phospho-L-seryl-[protein] + ADP + H(+)</text>
        <dbReference type="Rhea" id="RHEA:17989"/>
        <dbReference type="Rhea" id="RHEA-COMP:9863"/>
        <dbReference type="Rhea" id="RHEA-COMP:11604"/>
        <dbReference type="ChEBI" id="CHEBI:15378"/>
        <dbReference type="ChEBI" id="CHEBI:29999"/>
        <dbReference type="ChEBI" id="CHEBI:30616"/>
        <dbReference type="ChEBI" id="CHEBI:83421"/>
        <dbReference type="ChEBI" id="CHEBI:456216"/>
        <dbReference type="EC" id="2.7.11.1"/>
    </reaction>
</comment>
<dbReference type="PANTHER" id="PTHR22967">
    <property type="entry name" value="SERINE/THREONINE PROTEIN KINASE"/>
    <property type="match status" value="1"/>
</dbReference>
<feature type="compositionally biased region" description="Basic and acidic residues" evidence="9">
    <location>
        <begin position="804"/>
        <end position="816"/>
    </location>
</feature>
<feature type="compositionally biased region" description="Basic and acidic residues" evidence="9">
    <location>
        <begin position="710"/>
        <end position="721"/>
    </location>
</feature>
<reference evidence="11" key="1">
    <citation type="submission" date="2023-02" db="EMBL/GenBank/DDBJ databases">
        <title>Mating type loci evolution in Malassezia.</title>
        <authorList>
            <person name="Coelho M.A."/>
        </authorList>
    </citation>
    <scope>NUCLEOTIDE SEQUENCE</scope>
    <source>
        <strain evidence="11">CBS 14136</strain>
    </source>
</reference>
<feature type="domain" description="Protein kinase" evidence="10">
    <location>
        <begin position="32"/>
        <end position="315"/>
    </location>
</feature>
<dbReference type="GO" id="GO:0005524">
    <property type="term" value="F:ATP binding"/>
    <property type="evidence" value="ECO:0007669"/>
    <property type="project" value="UniProtKB-KW"/>
</dbReference>
<feature type="compositionally biased region" description="Polar residues" evidence="9">
    <location>
        <begin position="856"/>
        <end position="865"/>
    </location>
</feature>
<evidence type="ECO:0000256" key="3">
    <source>
        <dbReference type="ARBA" id="ARBA00022679"/>
    </source>
</evidence>
<evidence type="ECO:0000256" key="1">
    <source>
        <dbReference type="ARBA" id="ARBA00012513"/>
    </source>
</evidence>
<keyword evidence="3 11" id="KW-0808">Transferase</keyword>
<comment type="catalytic activity">
    <reaction evidence="7">
        <text>L-threonyl-[protein] + ATP = O-phospho-L-threonyl-[protein] + ADP + H(+)</text>
        <dbReference type="Rhea" id="RHEA:46608"/>
        <dbReference type="Rhea" id="RHEA-COMP:11060"/>
        <dbReference type="Rhea" id="RHEA-COMP:11605"/>
        <dbReference type="ChEBI" id="CHEBI:15378"/>
        <dbReference type="ChEBI" id="CHEBI:30013"/>
        <dbReference type="ChEBI" id="CHEBI:30616"/>
        <dbReference type="ChEBI" id="CHEBI:61977"/>
        <dbReference type="ChEBI" id="CHEBI:456216"/>
        <dbReference type="EC" id="2.7.11.1"/>
    </reaction>
</comment>
<gene>
    <name evidence="11" type="primary">AKL1</name>
    <name evidence="11" type="ORF">MPSI1_000751</name>
</gene>
<keyword evidence="2 11" id="KW-0723">Serine/threonine-protein kinase</keyword>
<evidence type="ECO:0000256" key="9">
    <source>
        <dbReference type="SAM" id="MobiDB-lite"/>
    </source>
</evidence>
<protein>
    <recommendedName>
        <fullName evidence="1">non-specific serine/threonine protein kinase</fullName>
        <ecNumber evidence="1">2.7.11.1</ecNumber>
    </recommendedName>
</protein>
<evidence type="ECO:0000256" key="6">
    <source>
        <dbReference type="ARBA" id="ARBA00022840"/>
    </source>
</evidence>
<accession>A0AAF0FBW3</accession>
<feature type="compositionally biased region" description="Acidic residues" evidence="9">
    <location>
        <begin position="475"/>
        <end position="487"/>
    </location>
</feature>
<evidence type="ECO:0000256" key="5">
    <source>
        <dbReference type="ARBA" id="ARBA00022777"/>
    </source>
</evidence>
<evidence type="ECO:0000259" key="10">
    <source>
        <dbReference type="PROSITE" id="PS50011"/>
    </source>
</evidence>
<feature type="compositionally biased region" description="Basic and acidic residues" evidence="9">
    <location>
        <begin position="882"/>
        <end position="907"/>
    </location>
</feature>
<keyword evidence="6" id="KW-0067">ATP-binding</keyword>
<keyword evidence="12" id="KW-1185">Reference proteome</keyword>
<dbReference type="GO" id="GO:0005737">
    <property type="term" value="C:cytoplasm"/>
    <property type="evidence" value="ECO:0007669"/>
    <property type="project" value="TreeGrafter"/>
</dbReference>
<dbReference type="EC" id="2.7.11.1" evidence="1"/>
<evidence type="ECO:0000313" key="12">
    <source>
        <dbReference type="Proteomes" id="UP001214628"/>
    </source>
</evidence>
<feature type="compositionally biased region" description="Basic and acidic residues" evidence="9">
    <location>
        <begin position="957"/>
        <end position="972"/>
    </location>
</feature>
<feature type="compositionally biased region" description="Basic and acidic residues" evidence="9">
    <location>
        <begin position="982"/>
        <end position="992"/>
    </location>
</feature>
<name>A0AAF0FBW3_9BASI</name>
<evidence type="ECO:0000256" key="2">
    <source>
        <dbReference type="ARBA" id="ARBA00022527"/>
    </source>
</evidence>
<feature type="region of interest" description="Disordered" evidence="9">
    <location>
        <begin position="611"/>
        <end position="936"/>
    </location>
</feature>
<dbReference type="Proteomes" id="UP001214628">
    <property type="component" value="Chromosome 1"/>
</dbReference>
<dbReference type="SUPFAM" id="SSF56112">
    <property type="entry name" value="Protein kinase-like (PK-like)"/>
    <property type="match status" value="1"/>
</dbReference>
<dbReference type="InterPro" id="IPR008271">
    <property type="entry name" value="Ser/Thr_kinase_AS"/>
</dbReference>
<feature type="compositionally biased region" description="Polar residues" evidence="9">
    <location>
        <begin position="362"/>
        <end position="383"/>
    </location>
</feature>
<dbReference type="GO" id="GO:0000147">
    <property type="term" value="P:actin cortical patch assembly"/>
    <property type="evidence" value="ECO:0007669"/>
    <property type="project" value="TreeGrafter"/>
</dbReference>
<feature type="compositionally biased region" description="Low complexity" evidence="9">
    <location>
        <begin position="912"/>
        <end position="925"/>
    </location>
</feature>
<sequence>MAQASQQGSMAPFQGQRPLHPGTRIQVGNHVVTVQRFLSQGGFARVYLVRSDRPVELPNGEPTTVLVLKHMCVWNRDALRSVRAEVENHRKLLGHTSIVHFVEASAANLEGDGWEIFILMEYCSGGGLIDFLNTRLQARLQPKEVLNIFRDICYGVSIMHEKQLVHRDLKIENILMSQDVSLKFKLCDFGSCFSSRDARPALSPEEKRRMEAELNMHTTIWYRAPEMVDLNLEKKIDQRADVWALGVLLYKLCYYTTPFEGPQGGPTAILSARYTFPSSPPYPSEIKSLIASMLNPNLEKRPTVNEILTRIEELLKLDSSHKTSQTHLGVEVPVSSPILRPSSANTRPVSSEIREIRARSPPASQMPLSQSMHAKLTNNQSESTPKDTELLKEVSERFPSLEELDSRANVRQLAANYDAKRITKSNADILSKPQRSLDSTPVASGIGKMSPSHLDLGLIKRNARSQFSHTTLEIDSSDDSDQEEAPEDPGAYAPFRIHKRDSVTIDMEPRLMGQTTAQGNQIGSARRNYDAKLAQLSDASEDHEQQAESRSLSTDKQQELAELAEQERALEALLNPTISSNDQEHDQAPLVEDLLGIEGISIRDRASIWEKGPDLNAGNKTDKARVNKTPYPLVSSKSSTSESLKSDDQLPDSMLVDISEPEPNPTSSRTSDAPQRNDGLGLRQETESETVTSPRSMDIPARLQSPMPTQKEDSGRIKETNKLPAPSRLRPQKAKPIKVAPDKEWSSATGTNSTSPPSASTPIRSATWDTSQKPQTKREMPTESCPPRKNYVDASTSPVLVAQDKVESLRDTEIESLRNAPGVRERMNRLRGLNTRQDSKDTPSKISIPENELLSRASSKPSQDLVQKESPLVDQQFTTNTEHSESEKEENKSGSADLKPDHPKTQDKPWMSASSTNTSPRPSSSEKVQKAAFSENKEDVAMVLSRRAGQVRLTKRPVHEDAQEKPWEKEAQAARQLQGLKDISRESDREEACSPTDPPFAGVNALISRWQSHNP</sequence>
<feature type="region of interest" description="Disordered" evidence="9">
    <location>
        <begin position="470"/>
        <end position="498"/>
    </location>
</feature>
<dbReference type="AlphaFoldDB" id="A0AAF0FBW3"/>
<dbReference type="GO" id="GO:0004674">
    <property type="term" value="F:protein serine/threonine kinase activity"/>
    <property type="evidence" value="ECO:0007669"/>
    <property type="project" value="UniProtKB-KW"/>
</dbReference>
<dbReference type="InterPro" id="IPR011009">
    <property type="entry name" value="Kinase-like_dom_sf"/>
</dbReference>
<evidence type="ECO:0000256" key="8">
    <source>
        <dbReference type="ARBA" id="ARBA00048679"/>
    </source>
</evidence>
<dbReference type="Gene3D" id="1.10.510.10">
    <property type="entry name" value="Transferase(Phosphotransferase) domain 1"/>
    <property type="match status" value="1"/>
</dbReference>